<name>C9SGR9_VERA1</name>
<reference evidence="3" key="1">
    <citation type="journal article" date="2011" name="PLoS Pathog.">
        <title>Comparative genomics yields insights into niche adaptation of plant vascular wilt pathogens.</title>
        <authorList>
            <person name="Klosterman S.J."/>
            <person name="Subbarao K.V."/>
            <person name="Kang S."/>
            <person name="Veronese P."/>
            <person name="Gold S.E."/>
            <person name="Thomma B.P.H.J."/>
            <person name="Chen Z."/>
            <person name="Henrissat B."/>
            <person name="Lee Y.-H."/>
            <person name="Park J."/>
            <person name="Garcia-Pedrajas M.D."/>
            <person name="Barbara D.J."/>
            <person name="Anchieta A."/>
            <person name="de Jonge R."/>
            <person name="Santhanam P."/>
            <person name="Maruthachalam K."/>
            <person name="Atallah Z."/>
            <person name="Amyotte S.G."/>
            <person name="Paz Z."/>
            <person name="Inderbitzin P."/>
            <person name="Hayes R.J."/>
            <person name="Heiman D.I."/>
            <person name="Young S."/>
            <person name="Zeng Q."/>
            <person name="Engels R."/>
            <person name="Galagan J."/>
            <person name="Cuomo C.A."/>
            <person name="Dobinson K.F."/>
            <person name="Ma L.-J."/>
        </authorList>
    </citation>
    <scope>NUCLEOTIDE SEQUENCE [LARGE SCALE GENOMIC DNA]</scope>
    <source>
        <strain evidence="3">VaMs.102 / ATCC MYA-4576 / FGSC 10136</strain>
    </source>
</reference>
<feature type="region of interest" description="Disordered" evidence="1">
    <location>
        <begin position="1"/>
        <end position="72"/>
    </location>
</feature>
<evidence type="ECO:0000313" key="3">
    <source>
        <dbReference type="Proteomes" id="UP000008698"/>
    </source>
</evidence>
<keyword evidence="3" id="KW-1185">Reference proteome</keyword>
<protein>
    <submittedName>
        <fullName evidence="2">Predicted protein</fullName>
    </submittedName>
</protein>
<evidence type="ECO:0000313" key="2">
    <source>
        <dbReference type="EMBL" id="EEY18163.1"/>
    </source>
</evidence>
<feature type="compositionally biased region" description="Polar residues" evidence="1">
    <location>
        <begin position="52"/>
        <end position="63"/>
    </location>
</feature>
<dbReference type="SUPFAM" id="SSF49562">
    <property type="entry name" value="C2 domain (Calcium/lipid-binding domain, CaLB)"/>
    <property type="match status" value="1"/>
</dbReference>
<evidence type="ECO:0000256" key="1">
    <source>
        <dbReference type="SAM" id="MobiDB-lite"/>
    </source>
</evidence>
<proteinExistence type="predicted"/>
<accession>C9SGR9</accession>
<gene>
    <name evidence="2" type="ORF">VDBG_04272</name>
</gene>
<dbReference type="AlphaFoldDB" id="C9SGR9"/>
<organism evidence="3">
    <name type="scientific">Verticillium alfalfae (strain VaMs.102 / ATCC MYA-4576 / FGSC 10136)</name>
    <name type="common">Verticillium wilt of alfalfa</name>
    <name type="synonym">Verticillium albo-atrum</name>
    <dbReference type="NCBI Taxonomy" id="526221"/>
    <lineage>
        <taxon>Eukaryota</taxon>
        <taxon>Fungi</taxon>
        <taxon>Dikarya</taxon>
        <taxon>Ascomycota</taxon>
        <taxon>Pezizomycotina</taxon>
        <taxon>Sordariomycetes</taxon>
        <taxon>Hypocreomycetidae</taxon>
        <taxon>Glomerellales</taxon>
        <taxon>Plectosphaerellaceae</taxon>
        <taxon>Verticillium</taxon>
    </lineage>
</organism>
<dbReference type="GeneID" id="9535126"/>
<dbReference type="STRING" id="526221.C9SGR9"/>
<dbReference type="Proteomes" id="UP000008698">
    <property type="component" value="Unassembled WGS sequence"/>
</dbReference>
<dbReference type="KEGG" id="val:VDBG_04272"/>
<sequence length="116" mass="12696">MVRIIPTRLKSASSLNNSRSNSPRRSNSNSNSVSNTANTSSINNNNHNNHNGTGKYQSRTPSRMGSDLSAKDKDTGLTLKVVILRARNLAAKDRNGTSDPVRPEAKIDFIPQTNIY</sequence>
<dbReference type="RefSeq" id="XP_003006319.1">
    <property type="nucleotide sequence ID" value="XM_003006273.1"/>
</dbReference>
<dbReference type="EMBL" id="DS985217">
    <property type="protein sequence ID" value="EEY18163.1"/>
    <property type="molecule type" value="Genomic_DNA"/>
</dbReference>
<dbReference type="HOGENOM" id="CLU_2098681_0_0_1"/>
<feature type="compositionally biased region" description="Low complexity" evidence="1">
    <location>
        <begin position="11"/>
        <end position="51"/>
    </location>
</feature>
<dbReference type="InterPro" id="IPR035892">
    <property type="entry name" value="C2_domain_sf"/>
</dbReference>
<dbReference type="OrthoDB" id="67700at2759"/>
<dbReference type="Gene3D" id="2.60.40.150">
    <property type="entry name" value="C2 domain"/>
    <property type="match status" value="1"/>
</dbReference>